<evidence type="ECO:0000313" key="5">
    <source>
        <dbReference type="EMBL" id="WAQ95132.1"/>
    </source>
</evidence>
<dbReference type="Gene3D" id="3.40.50.300">
    <property type="entry name" value="P-loop containing nucleotide triphosphate hydrolases"/>
    <property type="match status" value="3"/>
</dbReference>
<keyword evidence="6" id="KW-1185">Reference proteome</keyword>
<sequence>MDRHICMIALENVTNNVPKIVVPIMALTATATPEVRLDICRSLKLKNPMVTCSGFDRPNLFLTVNQKCGDVKHDLTTRMKVPCLPYHAGLTPKARKEAHKKFVNDEIQVVVATVAFAPKDIESYYQEVGRAGRDGLPSECHTFYTNKDFNTARFLLKDIQNVKFKQHKLNMLTKMTQYLSASTCRRR</sequence>
<dbReference type="InterPro" id="IPR027417">
    <property type="entry name" value="P-loop_NTPase"/>
</dbReference>
<dbReference type="InterPro" id="IPR001650">
    <property type="entry name" value="Helicase_C-like"/>
</dbReference>
<dbReference type="Proteomes" id="UP001164746">
    <property type="component" value="Chromosome 1"/>
</dbReference>
<organism evidence="5 6">
    <name type="scientific">Mya arenaria</name>
    <name type="common">Soft-shell clam</name>
    <dbReference type="NCBI Taxonomy" id="6604"/>
    <lineage>
        <taxon>Eukaryota</taxon>
        <taxon>Metazoa</taxon>
        <taxon>Spiralia</taxon>
        <taxon>Lophotrochozoa</taxon>
        <taxon>Mollusca</taxon>
        <taxon>Bivalvia</taxon>
        <taxon>Autobranchia</taxon>
        <taxon>Heteroconchia</taxon>
        <taxon>Euheterodonta</taxon>
        <taxon>Imparidentia</taxon>
        <taxon>Neoheterodontei</taxon>
        <taxon>Myida</taxon>
        <taxon>Myoidea</taxon>
        <taxon>Myidae</taxon>
        <taxon>Mya</taxon>
    </lineage>
</organism>
<comment type="catalytic activity">
    <reaction evidence="2">
        <text>Couples ATP hydrolysis with the unwinding of duplex DNA by translocating in the 3'-5' direction.</text>
        <dbReference type="EC" id="5.6.2.4"/>
    </reaction>
</comment>
<dbReference type="EC" id="5.6.2.4" evidence="3"/>
<accession>A0ABY7DEG8</accession>
<evidence type="ECO:0000313" key="6">
    <source>
        <dbReference type="Proteomes" id="UP001164746"/>
    </source>
</evidence>
<comment type="similarity">
    <text evidence="1">Belongs to the helicase family. RecQ subfamily.</text>
</comment>
<dbReference type="EMBL" id="CP111012">
    <property type="protein sequence ID" value="WAQ95132.1"/>
    <property type="molecule type" value="Genomic_DNA"/>
</dbReference>
<evidence type="ECO:0000259" key="4">
    <source>
        <dbReference type="SMART" id="SM00490"/>
    </source>
</evidence>
<reference evidence="5" key="1">
    <citation type="submission" date="2022-11" db="EMBL/GenBank/DDBJ databases">
        <title>Centuries of genome instability and evolution in soft-shell clam transmissible cancer (bioRxiv).</title>
        <authorList>
            <person name="Hart S.F.M."/>
            <person name="Yonemitsu M.A."/>
            <person name="Giersch R.M."/>
            <person name="Beal B.F."/>
            <person name="Arriagada G."/>
            <person name="Davis B.W."/>
            <person name="Ostrander E.A."/>
            <person name="Goff S.P."/>
            <person name="Metzger M.J."/>
        </authorList>
    </citation>
    <scope>NUCLEOTIDE SEQUENCE</scope>
    <source>
        <strain evidence="5">MELC-2E11</strain>
        <tissue evidence="5">Siphon/mantle</tissue>
    </source>
</reference>
<dbReference type="SUPFAM" id="SSF52540">
    <property type="entry name" value="P-loop containing nucleoside triphosphate hydrolases"/>
    <property type="match status" value="1"/>
</dbReference>
<proteinExistence type="inferred from homology"/>
<name>A0ABY7DEG8_MYAAR</name>
<evidence type="ECO:0000256" key="1">
    <source>
        <dbReference type="ARBA" id="ARBA00005446"/>
    </source>
</evidence>
<dbReference type="SMART" id="SM00490">
    <property type="entry name" value="HELICc"/>
    <property type="match status" value="1"/>
</dbReference>
<evidence type="ECO:0000256" key="3">
    <source>
        <dbReference type="ARBA" id="ARBA00034808"/>
    </source>
</evidence>
<evidence type="ECO:0000256" key="2">
    <source>
        <dbReference type="ARBA" id="ARBA00034617"/>
    </source>
</evidence>
<feature type="domain" description="Helicase C-terminal" evidence="4">
    <location>
        <begin position="69"/>
        <end position="135"/>
    </location>
</feature>
<gene>
    <name evidence="5" type="ORF">MAR_007603</name>
</gene>
<protein>
    <recommendedName>
        <fullName evidence="3">DNA 3'-5' helicase</fullName>
        <ecNumber evidence="3">5.6.2.4</ecNumber>
    </recommendedName>
</protein>
<dbReference type="PANTHER" id="PTHR13710">
    <property type="entry name" value="DNA HELICASE RECQ FAMILY MEMBER"/>
    <property type="match status" value="1"/>
</dbReference>
<dbReference type="PANTHER" id="PTHR13710:SF120">
    <property type="entry name" value="BIFUNCTIONAL 3'-5' EXONUCLEASE_ATP-DEPENDENT HELICASE WRN"/>
    <property type="match status" value="1"/>
</dbReference>